<dbReference type="InterPro" id="IPR002347">
    <property type="entry name" value="SDR_fam"/>
</dbReference>
<organism evidence="2 3">
    <name type="scientific">Nocardioides ginsengisoli</name>
    <dbReference type="NCBI Taxonomy" id="363868"/>
    <lineage>
        <taxon>Bacteria</taxon>
        <taxon>Bacillati</taxon>
        <taxon>Actinomycetota</taxon>
        <taxon>Actinomycetes</taxon>
        <taxon>Propionibacteriales</taxon>
        <taxon>Nocardioidaceae</taxon>
        <taxon>Nocardioides</taxon>
    </lineage>
</organism>
<gene>
    <name evidence="2" type="ORF">ACFQ3F_17520</name>
</gene>
<dbReference type="Pfam" id="PF00106">
    <property type="entry name" value="adh_short"/>
    <property type="match status" value="1"/>
</dbReference>
<sequence>MVTRAFVFGGSEGIGLSVAARLVAKGADVVVLSRSPAKLDAALALLGPRPEHPATAVGRGSGGLRTISSAPQP</sequence>
<name>A0ABW3W2U2_9ACTN</name>
<dbReference type="Proteomes" id="UP001597229">
    <property type="component" value="Unassembled WGS sequence"/>
</dbReference>
<protein>
    <submittedName>
        <fullName evidence="2">SDR family NAD(P)-dependent oxidoreductase</fullName>
    </submittedName>
</protein>
<comment type="caution">
    <text evidence="2">The sequence shown here is derived from an EMBL/GenBank/DDBJ whole genome shotgun (WGS) entry which is preliminary data.</text>
</comment>
<feature type="region of interest" description="Disordered" evidence="1">
    <location>
        <begin position="50"/>
        <end position="73"/>
    </location>
</feature>
<dbReference type="EMBL" id="JBHTLX010000021">
    <property type="protein sequence ID" value="MFD1249603.1"/>
    <property type="molecule type" value="Genomic_DNA"/>
</dbReference>
<evidence type="ECO:0000313" key="2">
    <source>
        <dbReference type="EMBL" id="MFD1249603.1"/>
    </source>
</evidence>
<reference evidence="3" key="1">
    <citation type="journal article" date="2019" name="Int. J. Syst. Evol. Microbiol.">
        <title>The Global Catalogue of Microorganisms (GCM) 10K type strain sequencing project: providing services to taxonomists for standard genome sequencing and annotation.</title>
        <authorList>
            <consortium name="The Broad Institute Genomics Platform"/>
            <consortium name="The Broad Institute Genome Sequencing Center for Infectious Disease"/>
            <person name="Wu L."/>
            <person name="Ma J."/>
        </authorList>
    </citation>
    <scope>NUCLEOTIDE SEQUENCE [LARGE SCALE GENOMIC DNA]</scope>
    <source>
        <strain evidence="3">CCUG 52478</strain>
    </source>
</reference>
<dbReference type="InterPro" id="IPR036291">
    <property type="entry name" value="NAD(P)-bd_dom_sf"/>
</dbReference>
<proteinExistence type="predicted"/>
<evidence type="ECO:0000256" key="1">
    <source>
        <dbReference type="SAM" id="MobiDB-lite"/>
    </source>
</evidence>
<dbReference type="RefSeq" id="WP_367919942.1">
    <property type="nucleotide sequence ID" value="NZ_BAABAC010000024.1"/>
</dbReference>
<accession>A0ABW3W2U2</accession>
<keyword evidence="3" id="KW-1185">Reference proteome</keyword>
<dbReference type="Gene3D" id="3.40.50.720">
    <property type="entry name" value="NAD(P)-binding Rossmann-like Domain"/>
    <property type="match status" value="1"/>
</dbReference>
<dbReference type="SUPFAM" id="SSF51735">
    <property type="entry name" value="NAD(P)-binding Rossmann-fold domains"/>
    <property type="match status" value="1"/>
</dbReference>
<evidence type="ECO:0000313" key="3">
    <source>
        <dbReference type="Proteomes" id="UP001597229"/>
    </source>
</evidence>